<dbReference type="Proteomes" id="UP000007073">
    <property type="component" value="Chromosome"/>
</dbReference>
<dbReference type="Pfam" id="PF13487">
    <property type="entry name" value="HD_5"/>
    <property type="match status" value="1"/>
</dbReference>
<dbReference type="GO" id="GO:0000160">
    <property type="term" value="P:phosphorelay signal transduction system"/>
    <property type="evidence" value="ECO:0007669"/>
    <property type="project" value="InterPro"/>
</dbReference>
<dbReference type="STRING" id="269799.Gmet_3476"/>
<gene>
    <name evidence="5" type="ordered locus">Gmet_3476</name>
</gene>
<dbReference type="Gene3D" id="1.10.3210.10">
    <property type="entry name" value="Hypothetical protein af1432"/>
    <property type="match status" value="1"/>
</dbReference>
<reference evidence="5 6" key="2">
    <citation type="journal article" date="2009" name="BMC Microbiol.">
        <title>The genome sequence of Geobacter metallireducens: features of metabolism, physiology and regulation common and dissimilar to Geobacter sulfurreducens.</title>
        <authorList>
            <person name="Aklujkar M."/>
            <person name="Krushkal J."/>
            <person name="DiBartolo G."/>
            <person name="Lapidus A."/>
            <person name="Land M.L."/>
            <person name="Lovley D.R."/>
        </authorList>
    </citation>
    <scope>NUCLEOTIDE SEQUENCE [LARGE SCALE GENOMIC DNA]</scope>
    <source>
        <strain evidence="6">ATCC 53774 / DSM 7210 / GS-15</strain>
    </source>
</reference>
<dbReference type="PROSITE" id="PS51832">
    <property type="entry name" value="HD_GYP"/>
    <property type="match status" value="1"/>
</dbReference>
<dbReference type="InterPro" id="IPR052020">
    <property type="entry name" value="Cyclic_di-GMP/3'3'-cGAMP_PDE"/>
</dbReference>
<dbReference type="PANTHER" id="PTHR45228:SF8">
    <property type="entry name" value="TWO-COMPONENT RESPONSE REGULATOR-RELATED"/>
    <property type="match status" value="1"/>
</dbReference>
<dbReference type="InterPro" id="IPR011006">
    <property type="entry name" value="CheY-like_superfamily"/>
</dbReference>
<dbReference type="SMART" id="SM00448">
    <property type="entry name" value="REC"/>
    <property type="match status" value="1"/>
</dbReference>
<dbReference type="AlphaFoldDB" id="Q39PZ0"/>
<dbReference type="EMBL" id="CP000148">
    <property type="protein sequence ID" value="ABB33684.2"/>
    <property type="molecule type" value="Genomic_DNA"/>
</dbReference>
<keyword evidence="2" id="KW-0175">Coiled coil</keyword>
<organism evidence="5 6">
    <name type="scientific">Geobacter metallireducens (strain ATCC 53774 / DSM 7210 / GS-15)</name>
    <dbReference type="NCBI Taxonomy" id="269799"/>
    <lineage>
        <taxon>Bacteria</taxon>
        <taxon>Pseudomonadati</taxon>
        <taxon>Thermodesulfobacteriota</taxon>
        <taxon>Desulfuromonadia</taxon>
        <taxon>Geobacterales</taxon>
        <taxon>Geobacteraceae</taxon>
        <taxon>Geobacter</taxon>
    </lineage>
</organism>
<dbReference type="PANTHER" id="PTHR45228">
    <property type="entry name" value="CYCLIC DI-GMP PHOSPHODIESTERASE TM_0186-RELATED"/>
    <property type="match status" value="1"/>
</dbReference>
<dbReference type="eggNOG" id="COG3437">
    <property type="taxonomic scope" value="Bacteria"/>
</dbReference>
<dbReference type="SUPFAM" id="SSF109604">
    <property type="entry name" value="HD-domain/PDEase-like"/>
    <property type="match status" value="1"/>
</dbReference>
<accession>Q39PZ0</accession>
<reference evidence="5 6" key="1">
    <citation type="submission" date="2005-10" db="EMBL/GenBank/DDBJ databases">
        <title>Complete sequence of Geobacter metallireducens GS-15.</title>
        <authorList>
            <consortium name="US DOE Joint Genome Institute"/>
            <person name="Copeland A."/>
            <person name="Lucas S."/>
            <person name="Lapidus A."/>
            <person name="Barry K."/>
            <person name="Detter J.C."/>
            <person name="Glavina T."/>
            <person name="Hammon N."/>
            <person name="Israni S."/>
            <person name="Pitluck S."/>
            <person name="Di Bartolo G."/>
            <person name="Chain P."/>
            <person name="Schmutz J."/>
            <person name="Larimer F."/>
            <person name="Land M."/>
            <person name="Kyrpides N."/>
            <person name="Ivanova N."/>
            <person name="Richardson P."/>
        </authorList>
    </citation>
    <scope>NUCLEOTIDE SEQUENCE [LARGE SCALE GENOMIC DNA]</scope>
    <source>
        <strain evidence="6">ATCC 53774 / DSM 7210 / GS-15</strain>
    </source>
</reference>
<dbReference type="Pfam" id="PF00072">
    <property type="entry name" value="Response_reg"/>
    <property type="match status" value="1"/>
</dbReference>
<protein>
    <submittedName>
        <fullName evidence="5">Response receiver-modulated cyclic diguanylate phosphodiesterase</fullName>
    </submittedName>
</protein>
<evidence type="ECO:0000313" key="6">
    <source>
        <dbReference type="Proteomes" id="UP000007073"/>
    </source>
</evidence>
<dbReference type="KEGG" id="gme:Gmet_3476"/>
<feature type="domain" description="Response regulatory" evidence="3">
    <location>
        <begin position="11"/>
        <end position="127"/>
    </location>
</feature>
<feature type="modified residue" description="4-aspartylphosphate" evidence="1">
    <location>
        <position position="61"/>
    </location>
</feature>
<evidence type="ECO:0000256" key="2">
    <source>
        <dbReference type="SAM" id="Coils"/>
    </source>
</evidence>
<keyword evidence="6" id="KW-1185">Reference proteome</keyword>
<dbReference type="CDD" id="cd00077">
    <property type="entry name" value="HDc"/>
    <property type="match status" value="1"/>
</dbReference>
<dbReference type="Gene3D" id="3.40.50.2300">
    <property type="match status" value="1"/>
</dbReference>
<evidence type="ECO:0000259" key="3">
    <source>
        <dbReference type="PROSITE" id="PS50110"/>
    </source>
</evidence>
<evidence type="ECO:0000313" key="5">
    <source>
        <dbReference type="EMBL" id="ABB33684.2"/>
    </source>
</evidence>
<sequence length="436" mass="49362">MYELPETAPVRVLFVDDEENMLKSLSRVFMDEEFEVITAPSAREGLRILMETEDVGVIVSDQRMPEITGVQFLAQVREMFPETLRIMLTGYADISATVDAINRGGAYRYITKPWNDEELVQIIRDAVNQYRLVQENRRLTEIVNKQNEELKEWNENLKVRVLEQTTEIRKKHENLKELNERLRSNFKDTVTAFSRLIELGGKKRHAETVATLAMNIAQAMGVSAGEVETVHNAALLHDIGELGIADAILKKDLSEMTPGELREYMLHAVRGQTAIDAIEELTPAGVLIRHHHEHYDGSGYPDGLRGEAIPLGSRIIAIADFLDRAIQKLHGYTAIDYGLRSVAAELGKKLDPSLYESLRKFAKHVYYVKETDTRKLGEVEVGIAELFVGQVLSRDIYSGTGLLLLNRGVRLDVVKIEAIRRYYRLDPPPHGVFVEV</sequence>
<evidence type="ECO:0000259" key="4">
    <source>
        <dbReference type="PROSITE" id="PS51832"/>
    </source>
</evidence>
<dbReference type="InterPro" id="IPR037522">
    <property type="entry name" value="HD_GYP_dom"/>
</dbReference>
<evidence type="ECO:0000256" key="1">
    <source>
        <dbReference type="PROSITE-ProRule" id="PRU00169"/>
    </source>
</evidence>
<feature type="coiled-coil region" evidence="2">
    <location>
        <begin position="136"/>
        <end position="185"/>
    </location>
</feature>
<dbReference type="InterPro" id="IPR001789">
    <property type="entry name" value="Sig_transdc_resp-reg_receiver"/>
</dbReference>
<feature type="domain" description="HD-GYP" evidence="4">
    <location>
        <begin position="182"/>
        <end position="374"/>
    </location>
</feature>
<name>Q39PZ0_GEOMG</name>
<keyword evidence="1" id="KW-0597">Phosphoprotein</keyword>
<dbReference type="PROSITE" id="PS50110">
    <property type="entry name" value="RESPONSE_REGULATORY"/>
    <property type="match status" value="1"/>
</dbReference>
<dbReference type="CDD" id="cd17569">
    <property type="entry name" value="REC_HupR-like"/>
    <property type="match status" value="1"/>
</dbReference>
<dbReference type="RefSeq" id="WP_004513926.1">
    <property type="nucleotide sequence ID" value="NC_007517.1"/>
</dbReference>
<dbReference type="SUPFAM" id="SSF52172">
    <property type="entry name" value="CheY-like"/>
    <property type="match status" value="1"/>
</dbReference>
<proteinExistence type="predicted"/>
<dbReference type="InterPro" id="IPR003607">
    <property type="entry name" value="HD/PDEase_dom"/>
</dbReference>
<dbReference type="HOGENOM" id="CLU_000445_92_10_7"/>